<dbReference type="PROSITE" id="PS00108">
    <property type="entry name" value="PROTEIN_KINASE_ST"/>
    <property type="match status" value="1"/>
</dbReference>
<dbReference type="InterPro" id="IPR011009">
    <property type="entry name" value="Kinase-like_dom_sf"/>
</dbReference>
<keyword evidence="2" id="KW-0067">ATP-binding</keyword>
<protein>
    <submittedName>
        <fullName evidence="5">STE/STE20 protein kinase</fullName>
    </submittedName>
</protein>
<feature type="domain" description="Protein kinase" evidence="4">
    <location>
        <begin position="35"/>
        <end position="423"/>
    </location>
</feature>
<dbReference type="SMART" id="SM00220">
    <property type="entry name" value="S_TKc"/>
    <property type="match status" value="1"/>
</dbReference>
<proteinExistence type="predicted"/>
<dbReference type="Proteomes" id="UP000199727">
    <property type="component" value="Unassembled WGS sequence"/>
</dbReference>
<reference evidence="5 6" key="1">
    <citation type="submission" date="2017-06" db="EMBL/GenBank/DDBJ databases">
        <title>Global population genomics of the pathogenic fungus Cryptococcus neoformans var. grubii.</title>
        <authorList>
            <person name="Cuomo C."/>
            <person name="Litvintseva A."/>
            <person name="Chen Y."/>
            <person name="Young S."/>
            <person name="Zeng Q."/>
            <person name="Chapman S."/>
            <person name="Gujja S."/>
            <person name="Saif S."/>
            <person name="Birren B."/>
        </authorList>
    </citation>
    <scope>NUCLEOTIDE SEQUENCE [LARGE SCALE GENOMIC DNA]</scope>
    <source>
        <strain evidence="5 6">Tu259-1</strain>
    </source>
</reference>
<evidence type="ECO:0000256" key="1">
    <source>
        <dbReference type="ARBA" id="ARBA00022741"/>
    </source>
</evidence>
<dbReference type="GO" id="GO:0004674">
    <property type="term" value="F:protein serine/threonine kinase activity"/>
    <property type="evidence" value="ECO:0007669"/>
    <property type="project" value="TreeGrafter"/>
</dbReference>
<dbReference type="PANTHER" id="PTHR48012:SF16">
    <property type="entry name" value="NON-SPECIFIC SERINE_THREONINE PROTEIN KINASE"/>
    <property type="match status" value="1"/>
</dbReference>
<dbReference type="AlphaFoldDB" id="A0A854QL76"/>
<evidence type="ECO:0000313" key="6">
    <source>
        <dbReference type="Proteomes" id="UP000199727"/>
    </source>
</evidence>
<evidence type="ECO:0000313" key="5">
    <source>
        <dbReference type="EMBL" id="OXG29140.1"/>
    </source>
</evidence>
<dbReference type="Gene3D" id="1.10.510.10">
    <property type="entry name" value="Transferase(Phosphotransferase) domain 1"/>
    <property type="match status" value="1"/>
</dbReference>
<feature type="region of interest" description="Disordered" evidence="3">
    <location>
        <begin position="542"/>
        <end position="588"/>
    </location>
</feature>
<keyword evidence="5" id="KW-0808">Transferase</keyword>
<dbReference type="Pfam" id="PF00069">
    <property type="entry name" value="Pkinase"/>
    <property type="match status" value="2"/>
</dbReference>
<feature type="region of interest" description="Disordered" evidence="3">
    <location>
        <begin position="767"/>
        <end position="805"/>
    </location>
</feature>
<keyword evidence="1" id="KW-0547">Nucleotide-binding</keyword>
<dbReference type="InterPro" id="IPR008271">
    <property type="entry name" value="Ser/Thr_kinase_AS"/>
</dbReference>
<evidence type="ECO:0000259" key="4">
    <source>
        <dbReference type="PROSITE" id="PS50011"/>
    </source>
</evidence>
<dbReference type="GO" id="GO:0005524">
    <property type="term" value="F:ATP binding"/>
    <property type="evidence" value="ECO:0007669"/>
    <property type="project" value="UniProtKB-KW"/>
</dbReference>
<organism evidence="5 6">
    <name type="scientific">Cryptococcus neoformans Tu259-1</name>
    <dbReference type="NCBI Taxonomy" id="1230072"/>
    <lineage>
        <taxon>Eukaryota</taxon>
        <taxon>Fungi</taxon>
        <taxon>Dikarya</taxon>
        <taxon>Basidiomycota</taxon>
        <taxon>Agaricomycotina</taxon>
        <taxon>Tremellomycetes</taxon>
        <taxon>Tremellales</taxon>
        <taxon>Cryptococcaceae</taxon>
        <taxon>Cryptococcus</taxon>
        <taxon>Cryptococcus neoformans species complex</taxon>
    </lineage>
</organism>
<dbReference type="GO" id="GO:0005737">
    <property type="term" value="C:cytoplasm"/>
    <property type="evidence" value="ECO:0007669"/>
    <property type="project" value="TreeGrafter"/>
</dbReference>
<evidence type="ECO:0000256" key="3">
    <source>
        <dbReference type="SAM" id="MobiDB-lite"/>
    </source>
</evidence>
<keyword evidence="5" id="KW-0418">Kinase</keyword>
<dbReference type="EMBL" id="AMKT01000010">
    <property type="protein sequence ID" value="OXG29140.1"/>
    <property type="molecule type" value="Genomic_DNA"/>
</dbReference>
<dbReference type="InterPro" id="IPR050629">
    <property type="entry name" value="STE20/SPS1-PAK"/>
</dbReference>
<sequence length="805" mass="87231">MENRRSPESRREDIPARGMLNDEYWSTFTFNSDDYELGPIIGFGASSTVYAAVFTPPSTQPPTSPSVSSTSPNLTSTPQSTHTSSPSGTSGRPHLSIAPPAPSILPTALTSRVLERGISSQPQGNRPCAIKVSNSHLSVEQLFKEIRLLALCKHPNILRILATFTLPPDCQRIALVTPLISGGSLAGILDWRSRLATTPKNNHVFKFNIGHKRKEEDHGHAGLEEEEIKTIIKQVLEGLKYLHEKGYLHRDLKAGNLLIDDDGTILLADLGVGGDMNLPPSPVSEKSRRKGVEEIRFGPTAVDGLGPGKAASMTPVEGDWGRRKSFVGTPNWMAPEVILGRRYDSKADIWSLGITVLELAYGSVPGSKNKGKDILARIITDPPPTLDRMGKFSRHIKEFVDSCLIKDPGGRPTSAQLLEHHWLKGVKKKAFLAQSLLDGVPQLAQRQELCRMPTVSSFVSLTSSWDFPTPSHPSSPVKSTLNIPSVRSPSVISYKGDYFASHTHSRSSSFSVMPPSPRVSLRQWAERSASVEGEYAVGLGIRTGSERGKTRSSSATPAYSARKTTSFDLQLPMSTSSSSRAFDGASPMRRGRELWVARSEDSMAQDDERATAPMSPLMEVGKTEAHPAEIPPLNLNESLAGLEIRSDGCKVLSSPELLPTGADEPEIIAPAGIPKETSTEDNNAVPSAAEDVRLPETEAETSITAGQTEYASTDPSDNVLLSRTETILARISSRTANSDHSEKRSWFSRRSSVKKAEKVLMATFGQEKDKGGLGNETALGHSHSIGKTGSWGAVFDKMTGKKGKR</sequence>
<comment type="caution">
    <text evidence="5">The sequence shown here is derived from an EMBL/GenBank/DDBJ whole genome shotgun (WGS) entry which is preliminary data.</text>
</comment>
<dbReference type="PROSITE" id="PS50011">
    <property type="entry name" value="PROTEIN_KINASE_DOM"/>
    <property type="match status" value="1"/>
</dbReference>
<feature type="region of interest" description="Disordered" evidence="3">
    <location>
        <begin position="56"/>
        <end position="101"/>
    </location>
</feature>
<dbReference type="Gene3D" id="3.30.200.20">
    <property type="entry name" value="Phosphorylase Kinase, domain 1"/>
    <property type="match status" value="1"/>
</dbReference>
<accession>A0A854QL76</accession>
<dbReference type="PANTHER" id="PTHR48012">
    <property type="entry name" value="STERILE20-LIKE KINASE, ISOFORM B-RELATED"/>
    <property type="match status" value="1"/>
</dbReference>
<dbReference type="OrthoDB" id="248923at2759"/>
<feature type="compositionally biased region" description="Low complexity" evidence="3">
    <location>
        <begin position="65"/>
        <end position="91"/>
    </location>
</feature>
<evidence type="ECO:0000256" key="2">
    <source>
        <dbReference type="ARBA" id="ARBA00022840"/>
    </source>
</evidence>
<feature type="compositionally biased region" description="Polar residues" evidence="3">
    <location>
        <begin position="551"/>
        <end position="580"/>
    </location>
</feature>
<name>A0A854QL76_CRYNE</name>
<gene>
    <name evidence="5" type="ORF">C361_00796</name>
</gene>
<dbReference type="InterPro" id="IPR000719">
    <property type="entry name" value="Prot_kinase_dom"/>
</dbReference>
<dbReference type="SUPFAM" id="SSF56112">
    <property type="entry name" value="Protein kinase-like (PK-like)"/>
    <property type="match status" value="1"/>
</dbReference>